<proteinExistence type="predicted"/>
<reference evidence="1 2" key="1">
    <citation type="submission" date="2016-05" db="EMBL/GenBank/DDBJ databases">
        <title>Draft genome sequence of Pediococcus parvulus 2.6, a probiotic beta-glucan producer strain.</title>
        <authorList>
            <person name="Mohedano M.L."/>
            <person name="Perez-Ramos A."/>
            <person name="Duenas M.T."/>
            <person name="Lamontanara A."/>
            <person name="Orru L."/>
            <person name="Spano G."/>
            <person name="Capozzi V."/>
            <person name="Lopez P."/>
        </authorList>
    </citation>
    <scope>NUCLEOTIDE SEQUENCE [LARGE SCALE GENOMIC DNA]</scope>
    <source>
        <strain evidence="1 2">2.6</strain>
    </source>
</reference>
<gene>
    <name evidence="1" type="ORF">A7K95_08495</name>
</gene>
<comment type="caution">
    <text evidence="1">The sequence shown here is derived from an EMBL/GenBank/DDBJ whole genome shotgun (WGS) entry which is preliminary data.</text>
</comment>
<dbReference type="RefSeq" id="WP_068807190.1">
    <property type="nucleotide sequence ID" value="NZ_LXND01000060.1"/>
</dbReference>
<accession>A0ABX2UF28</accession>
<protein>
    <submittedName>
        <fullName evidence="1">Uncharacterized protein</fullName>
    </submittedName>
</protein>
<evidence type="ECO:0000313" key="1">
    <source>
        <dbReference type="EMBL" id="OAD63725.1"/>
    </source>
</evidence>
<dbReference type="Proteomes" id="UP000077280">
    <property type="component" value="Unassembled WGS sequence"/>
</dbReference>
<keyword evidence="2" id="KW-1185">Reference proteome</keyword>
<sequence length="103" mass="11576">MAKKQPKNKIEQVQELIPYGSDHPITAKQISKLTAIPLRGVYGIVRYLLVHGNVPIGALRDDDKHGYFIITSEEERQATLAPLCSHAKEIEERISCIKAIQIE</sequence>
<organism evidence="1 2">
    <name type="scientific">Pediococcus parvulus</name>
    <dbReference type="NCBI Taxonomy" id="54062"/>
    <lineage>
        <taxon>Bacteria</taxon>
        <taxon>Bacillati</taxon>
        <taxon>Bacillota</taxon>
        <taxon>Bacilli</taxon>
        <taxon>Lactobacillales</taxon>
        <taxon>Lactobacillaceae</taxon>
        <taxon>Pediococcus</taxon>
    </lineage>
</organism>
<dbReference type="EMBL" id="LXND01000060">
    <property type="protein sequence ID" value="OAD63725.1"/>
    <property type="molecule type" value="Genomic_DNA"/>
</dbReference>
<name>A0ABX2UF28_9LACO</name>
<evidence type="ECO:0000313" key="2">
    <source>
        <dbReference type="Proteomes" id="UP000077280"/>
    </source>
</evidence>